<gene>
    <name evidence="1" type="ORF">BO95DRAFT_252038</name>
</gene>
<name>A0ACD1FYQ9_9EURO</name>
<dbReference type="EMBL" id="KZ825379">
    <property type="protein sequence ID" value="RAH42097.1"/>
    <property type="molecule type" value="Genomic_DNA"/>
</dbReference>
<proteinExistence type="predicted"/>
<accession>A0ACD1FYQ9</accession>
<reference evidence="1" key="1">
    <citation type="submission" date="2018-02" db="EMBL/GenBank/DDBJ databases">
        <title>The genomes of Aspergillus section Nigri reveals drivers in fungal speciation.</title>
        <authorList>
            <consortium name="DOE Joint Genome Institute"/>
            <person name="Vesth T.C."/>
            <person name="Nybo J."/>
            <person name="Theobald S."/>
            <person name="Brandl J."/>
            <person name="Frisvad J.C."/>
            <person name="Nielsen K.F."/>
            <person name="Lyhne E.K."/>
            <person name="Kogle M.E."/>
            <person name="Kuo A."/>
            <person name="Riley R."/>
            <person name="Clum A."/>
            <person name="Nolan M."/>
            <person name="Lipzen A."/>
            <person name="Salamov A."/>
            <person name="Henrissat B."/>
            <person name="Wiebenga A."/>
            <person name="De vries R.P."/>
            <person name="Grigoriev I.V."/>
            <person name="Mortensen U.H."/>
            <person name="Andersen M.R."/>
            <person name="Baker S.E."/>
        </authorList>
    </citation>
    <scope>NUCLEOTIDE SEQUENCE</scope>
    <source>
        <strain evidence="1">CBS 621.78</strain>
    </source>
</reference>
<sequence>MVPWLSLGLSHSHFPCRGLLFPGRMHVGCRTLPAVLLLWYKASIGCELVLHHCFLFLSLFLLAREQKSVAVTWCFIMSHTARSPDPLHQYITIQICIKQS</sequence>
<dbReference type="Proteomes" id="UP000249057">
    <property type="component" value="Unassembled WGS sequence"/>
</dbReference>
<organism evidence="1 2">
    <name type="scientific">Aspergillus brunneoviolaceus CBS 621.78</name>
    <dbReference type="NCBI Taxonomy" id="1450534"/>
    <lineage>
        <taxon>Eukaryota</taxon>
        <taxon>Fungi</taxon>
        <taxon>Dikarya</taxon>
        <taxon>Ascomycota</taxon>
        <taxon>Pezizomycotina</taxon>
        <taxon>Eurotiomycetes</taxon>
        <taxon>Eurotiomycetidae</taxon>
        <taxon>Eurotiales</taxon>
        <taxon>Aspergillaceae</taxon>
        <taxon>Aspergillus</taxon>
        <taxon>Aspergillus subgen. Circumdati</taxon>
    </lineage>
</organism>
<protein>
    <submittedName>
        <fullName evidence="1">Uncharacterized protein</fullName>
    </submittedName>
</protein>
<evidence type="ECO:0000313" key="2">
    <source>
        <dbReference type="Proteomes" id="UP000249057"/>
    </source>
</evidence>
<evidence type="ECO:0000313" key="1">
    <source>
        <dbReference type="EMBL" id="RAH42097.1"/>
    </source>
</evidence>
<keyword evidence="2" id="KW-1185">Reference proteome</keyword>